<sequence length="199" mass="23135">MLIFKKNIYEISEFPHPENTDDRGLDPYNFIFHSLMTDREIFFGLNQLPKSEGLERAKTLFPHASLFGNVSLLNNISRNLFEGLIDKNVWHTLNAYHLTYLFDSLHGTYEDYSYSDPQQRMGIFPELNGKAINFDHFLENYFFGTAFLMDAERFNKMAPEEKKSLNLTAPCLFGVINQLVPTKEESILQTTTVTPYKEK</sequence>
<evidence type="ECO:0000313" key="1">
    <source>
        <dbReference type="EMBL" id="SUZ90306.1"/>
    </source>
</evidence>
<organism evidence="1">
    <name type="scientific">marine metagenome</name>
    <dbReference type="NCBI Taxonomy" id="408172"/>
    <lineage>
        <taxon>unclassified sequences</taxon>
        <taxon>metagenomes</taxon>
        <taxon>ecological metagenomes</taxon>
    </lineage>
</organism>
<proteinExistence type="predicted"/>
<reference evidence="1" key="1">
    <citation type="submission" date="2018-05" db="EMBL/GenBank/DDBJ databases">
        <authorList>
            <person name="Lanie J.A."/>
            <person name="Ng W.-L."/>
            <person name="Kazmierczak K.M."/>
            <person name="Andrzejewski T.M."/>
            <person name="Davidsen T.M."/>
            <person name="Wayne K.J."/>
            <person name="Tettelin H."/>
            <person name="Glass J.I."/>
            <person name="Rusch D."/>
            <person name="Podicherti R."/>
            <person name="Tsui H.-C.T."/>
            <person name="Winkler M.E."/>
        </authorList>
    </citation>
    <scope>NUCLEOTIDE SEQUENCE</scope>
</reference>
<gene>
    <name evidence="1" type="ORF">METZ01_LOCUS43160</name>
</gene>
<dbReference type="AlphaFoldDB" id="A0A381RET4"/>
<accession>A0A381RET4</accession>
<dbReference type="EMBL" id="UINC01001883">
    <property type="protein sequence ID" value="SUZ90306.1"/>
    <property type="molecule type" value="Genomic_DNA"/>
</dbReference>
<name>A0A381RET4_9ZZZZ</name>
<protein>
    <submittedName>
        <fullName evidence="1">Uncharacterized protein</fullName>
    </submittedName>
</protein>